<organism evidence="1 2">
    <name type="scientific">Phenylobacterium conjunctum</name>
    <dbReference type="NCBI Taxonomy" id="1298959"/>
    <lineage>
        <taxon>Bacteria</taxon>
        <taxon>Pseudomonadati</taxon>
        <taxon>Pseudomonadota</taxon>
        <taxon>Alphaproteobacteria</taxon>
        <taxon>Caulobacterales</taxon>
        <taxon>Caulobacteraceae</taxon>
        <taxon>Phenylobacterium</taxon>
    </lineage>
</organism>
<keyword evidence="2" id="KW-1185">Reference proteome</keyword>
<dbReference type="Proteomes" id="UP001597216">
    <property type="component" value="Unassembled WGS sequence"/>
</dbReference>
<gene>
    <name evidence="1" type="ORF">ACFQ27_10965</name>
</gene>
<dbReference type="RefSeq" id="WP_377353611.1">
    <property type="nucleotide sequence ID" value="NZ_JBHTLQ010000021.1"/>
</dbReference>
<evidence type="ECO:0000313" key="1">
    <source>
        <dbReference type="EMBL" id="MFD1191102.1"/>
    </source>
</evidence>
<name>A0ABW3T2V7_9CAUL</name>
<accession>A0ABW3T2V7</accession>
<evidence type="ECO:0000313" key="2">
    <source>
        <dbReference type="Proteomes" id="UP001597216"/>
    </source>
</evidence>
<sequence length="55" mass="6307">MPHRYAHEANIARYRQLLEKESDPDRRAVLQQLLINEESGVFAAPEEDDEADPAT</sequence>
<comment type="caution">
    <text evidence="1">The sequence shown here is derived from an EMBL/GenBank/DDBJ whole genome shotgun (WGS) entry which is preliminary data.</text>
</comment>
<protein>
    <submittedName>
        <fullName evidence="1">Uncharacterized protein</fullName>
    </submittedName>
</protein>
<reference evidence="2" key="1">
    <citation type="journal article" date="2019" name="Int. J. Syst. Evol. Microbiol.">
        <title>The Global Catalogue of Microorganisms (GCM) 10K type strain sequencing project: providing services to taxonomists for standard genome sequencing and annotation.</title>
        <authorList>
            <consortium name="The Broad Institute Genomics Platform"/>
            <consortium name="The Broad Institute Genome Sequencing Center for Infectious Disease"/>
            <person name="Wu L."/>
            <person name="Ma J."/>
        </authorList>
    </citation>
    <scope>NUCLEOTIDE SEQUENCE [LARGE SCALE GENOMIC DNA]</scope>
    <source>
        <strain evidence="2">CCUG 55074</strain>
    </source>
</reference>
<proteinExistence type="predicted"/>
<dbReference type="EMBL" id="JBHTLQ010000021">
    <property type="protein sequence ID" value="MFD1191102.1"/>
    <property type="molecule type" value="Genomic_DNA"/>
</dbReference>